<evidence type="ECO:0000259" key="1">
    <source>
        <dbReference type="PROSITE" id="PS50011"/>
    </source>
</evidence>
<keyword evidence="3" id="KW-1185">Reference proteome</keyword>
<feature type="domain" description="Protein kinase" evidence="1">
    <location>
        <begin position="77"/>
        <end position="370"/>
    </location>
</feature>
<evidence type="ECO:0000313" key="3">
    <source>
        <dbReference type="Proteomes" id="UP000001307"/>
    </source>
</evidence>
<dbReference type="PANTHER" id="PTHR44167">
    <property type="entry name" value="OVARIAN-SPECIFIC SERINE/THREONINE-PROTEIN KINASE LOK-RELATED"/>
    <property type="match status" value="1"/>
</dbReference>
<dbReference type="GO" id="GO:0005524">
    <property type="term" value="F:ATP binding"/>
    <property type="evidence" value="ECO:0007669"/>
    <property type="project" value="InterPro"/>
</dbReference>
<dbReference type="AlphaFoldDB" id="E4Y2L4"/>
<dbReference type="GO" id="GO:0005737">
    <property type="term" value="C:cytoplasm"/>
    <property type="evidence" value="ECO:0007669"/>
    <property type="project" value="TreeGrafter"/>
</dbReference>
<proteinExistence type="predicted"/>
<dbReference type="InParanoid" id="E4Y2L4"/>
<gene>
    <name evidence="2" type="ORF">GSOID_T00016416001</name>
</gene>
<organism evidence="2">
    <name type="scientific">Oikopleura dioica</name>
    <name type="common">Tunicate</name>
    <dbReference type="NCBI Taxonomy" id="34765"/>
    <lineage>
        <taxon>Eukaryota</taxon>
        <taxon>Metazoa</taxon>
        <taxon>Chordata</taxon>
        <taxon>Tunicata</taxon>
        <taxon>Appendicularia</taxon>
        <taxon>Copelata</taxon>
        <taxon>Oikopleuridae</taxon>
        <taxon>Oikopleura</taxon>
    </lineage>
</organism>
<dbReference type="Gene3D" id="1.10.510.10">
    <property type="entry name" value="Transferase(Phosphotransferase) domain 1"/>
    <property type="match status" value="1"/>
</dbReference>
<name>E4Y2L4_OIKDI</name>
<dbReference type="GO" id="GO:0004674">
    <property type="term" value="F:protein serine/threonine kinase activity"/>
    <property type="evidence" value="ECO:0007669"/>
    <property type="project" value="TreeGrafter"/>
</dbReference>
<reference evidence="2" key="1">
    <citation type="journal article" date="2010" name="Science">
        <title>Plasticity of animal genome architecture unmasked by rapid evolution of a pelagic tunicate.</title>
        <authorList>
            <person name="Denoeud F."/>
            <person name="Henriet S."/>
            <person name="Mungpakdee S."/>
            <person name="Aury J.M."/>
            <person name="Da Silva C."/>
            <person name="Brinkmann H."/>
            <person name="Mikhaleva J."/>
            <person name="Olsen L.C."/>
            <person name="Jubin C."/>
            <person name="Canestro C."/>
            <person name="Bouquet J.M."/>
            <person name="Danks G."/>
            <person name="Poulain J."/>
            <person name="Campsteijn C."/>
            <person name="Adamski M."/>
            <person name="Cross I."/>
            <person name="Yadetie F."/>
            <person name="Muffato M."/>
            <person name="Louis A."/>
            <person name="Butcher S."/>
            <person name="Tsagkogeorga G."/>
            <person name="Konrad A."/>
            <person name="Singh S."/>
            <person name="Jensen M.F."/>
            <person name="Cong E.H."/>
            <person name="Eikeseth-Otteraa H."/>
            <person name="Noel B."/>
            <person name="Anthouard V."/>
            <person name="Porcel B.M."/>
            <person name="Kachouri-Lafond R."/>
            <person name="Nishino A."/>
            <person name="Ugolini M."/>
            <person name="Chourrout P."/>
            <person name="Nishida H."/>
            <person name="Aasland R."/>
            <person name="Huzurbazar S."/>
            <person name="Westhof E."/>
            <person name="Delsuc F."/>
            <person name="Lehrach H."/>
            <person name="Reinhardt R."/>
            <person name="Weissenbach J."/>
            <person name="Roy S.W."/>
            <person name="Artiguenave F."/>
            <person name="Postlethwait J.H."/>
            <person name="Manak J.R."/>
            <person name="Thompson E.M."/>
            <person name="Jaillon O."/>
            <person name="Du Pasquier L."/>
            <person name="Boudinot P."/>
            <person name="Liberles D.A."/>
            <person name="Volff J.N."/>
            <person name="Philippe H."/>
            <person name="Lenhard B."/>
            <person name="Roest Crollius H."/>
            <person name="Wincker P."/>
            <person name="Chourrout D."/>
        </authorList>
    </citation>
    <scope>NUCLEOTIDE SEQUENCE [LARGE SCALE GENOMIC DNA]</scope>
</reference>
<dbReference type="PROSITE" id="PS50011">
    <property type="entry name" value="PROTEIN_KINASE_DOM"/>
    <property type="match status" value="1"/>
</dbReference>
<dbReference type="EMBL" id="FN653885">
    <property type="protein sequence ID" value="CBY16104.1"/>
    <property type="molecule type" value="Genomic_DNA"/>
</dbReference>
<dbReference type="Pfam" id="PF00069">
    <property type="entry name" value="Pkinase"/>
    <property type="match status" value="1"/>
</dbReference>
<sequence length="713" mass="82170">MQFEENIYAAWWKYVQYGEENVEIFDTRKNKEKRNLQKMKIPKFQKHLLKSDASLKNQLIGRSEIKEEKGKWQIPAELKTKIISEGGEALVFSENFGNCKTAVRIHLFDTFLFTDKFGYDKLSWKMHFETDYEKAAKSDESEKPNQMPKHENIIKNFVNIELFHKEDLKQEDCVGWITIMEKADEDLRTILKEEKIGIEERRIIADGIFDGFIYLWEIGIWHYDRKLENILLVNGIPKIIDFGLVRESTARSGYREMGYARKGSKFRSSVALSAATPGFANQGQFTFGNGYEVDNLWYFLFCSWETSWTLLYKPIDEKERMEIDKIVQKCNASSINEIKTNKKRQFISKITSIISIPSPSSHFCLNDANLTKSVHVSSLKQNATRCVNQDLQNVTKNVLDQKSSNLCVPISVTTLLRYAIEKDLGFENKSGHYSAERILSTLILIVYPRSMAGLNLNPNEEENEFQFNEIELLLERLCKKTYLMETGWNIIRKIYPEDKYQPEKSTCKFKKVLLHNNFIFTRPLTVTGAYLVPSEFIDGDFFPEEVLIHQMVLDRVDDSTAEYVIHNTSFGESGPVLRIAKENAYYTTDQRMMVMNAAGEFKFNGQNGEEWSLVNELVASTMKPKTWYLFPQAYSITLVPEVSAMATSSQSTKTEQNTFDAILSADPDMDSATQQLIISLLNEEEVPTSDAETIPRENQRIGFSKSDFVYASG</sequence>
<dbReference type="Proteomes" id="UP000001307">
    <property type="component" value="Unassembled WGS sequence"/>
</dbReference>
<protein>
    <recommendedName>
        <fullName evidence="1">Protein kinase domain-containing protein</fullName>
    </recommendedName>
</protein>
<evidence type="ECO:0000313" key="2">
    <source>
        <dbReference type="EMBL" id="CBY16104.1"/>
    </source>
</evidence>
<dbReference type="SUPFAM" id="SSF56112">
    <property type="entry name" value="Protein kinase-like (PK-like)"/>
    <property type="match status" value="1"/>
</dbReference>
<dbReference type="GO" id="GO:0044773">
    <property type="term" value="P:mitotic DNA damage checkpoint signaling"/>
    <property type="evidence" value="ECO:0007669"/>
    <property type="project" value="TreeGrafter"/>
</dbReference>
<accession>E4Y2L4</accession>
<dbReference type="InterPro" id="IPR011009">
    <property type="entry name" value="Kinase-like_dom_sf"/>
</dbReference>
<dbReference type="InterPro" id="IPR000719">
    <property type="entry name" value="Prot_kinase_dom"/>
</dbReference>
<dbReference type="GO" id="GO:0005634">
    <property type="term" value="C:nucleus"/>
    <property type="evidence" value="ECO:0007669"/>
    <property type="project" value="TreeGrafter"/>
</dbReference>
<dbReference type="PANTHER" id="PTHR44167:SF24">
    <property type="entry name" value="SERINE_THREONINE-PROTEIN KINASE CHK2"/>
    <property type="match status" value="1"/>
</dbReference>
<dbReference type="OrthoDB" id="20524at2759"/>